<dbReference type="RefSeq" id="WP_099976973.1">
    <property type="nucleotide sequence ID" value="NZ_PESN01000001.1"/>
</dbReference>
<comment type="caution">
    <text evidence="1">The sequence shown here is derived from an EMBL/GenBank/DDBJ whole genome shotgun (WGS) entry which is preliminary data.</text>
</comment>
<name>A0A2G9IH30_PREIN</name>
<evidence type="ECO:0008006" key="3">
    <source>
        <dbReference type="Google" id="ProtNLM"/>
    </source>
</evidence>
<evidence type="ECO:0000313" key="1">
    <source>
        <dbReference type="EMBL" id="PIN29055.1"/>
    </source>
</evidence>
<dbReference type="EMBL" id="PESN01000001">
    <property type="protein sequence ID" value="PIN29055.1"/>
    <property type="molecule type" value="Genomic_DNA"/>
</dbReference>
<evidence type="ECO:0000313" key="2">
    <source>
        <dbReference type="Proteomes" id="UP000230500"/>
    </source>
</evidence>
<gene>
    <name evidence="1" type="ORF">CUC04_06475</name>
</gene>
<sequence>MTRLVTIEQLLEKPICMMSGEEFVLLLQNAEKQLAKVPAEVVPERHYEHGIAGIAKIFGCSIPTANRIKKSGVIDPAITQVARKIVVDVELALELAKKVGGFAPIRK</sequence>
<proteinExistence type="predicted"/>
<protein>
    <recommendedName>
        <fullName evidence="3">DUF3853 family protein</fullName>
    </recommendedName>
</protein>
<dbReference type="Proteomes" id="UP000230500">
    <property type="component" value="Unassembled WGS sequence"/>
</dbReference>
<accession>A0A2G9IH30</accession>
<dbReference type="Pfam" id="PF12964">
    <property type="entry name" value="DUF3853"/>
    <property type="match status" value="1"/>
</dbReference>
<dbReference type="InterPro" id="IPR024363">
    <property type="entry name" value="DUF3853"/>
</dbReference>
<dbReference type="AlphaFoldDB" id="A0A2G9IH30"/>
<organism evidence="1 2">
    <name type="scientific">Prevotella intermedia</name>
    <dbReference type="NCBI Taxonomy" id="28131"/>
    <lineage>
        <taxon>Bacteria</taxon>
        <taxon>Pseudomonadati</taxon>
        <taxon>Bacteroidota</taxon>
        <taxon>Bacteroidia</taxon>
        <taxon>Bacteroidales</taxon>
        <taxon>Prevotellaceae</taxon>
        <taxon>Prevotella</taxon>
    </lineage>
</organism>
<reference evidence="1 2" key="1">
    <citation type="submission" date="2017-11" db="EMBL/GenBank/DDBJ databases">
        <title>Genome sequencing of Prevotella intermedia KCOM 2069.</title>
        <authorList>
            <person name="Kook J.-K."/>
            <person name="Park S.-N."/>
            <person name="Lim Y.K."/>
        </authorList>
    </citation>
    <scope>NUCLEOTIDE SEQUENCE [LARGE SCALE GENOMIC DNA]</scope>
    <source>
        <strain evidence="1 2">KCOM 2069</strain>
    </source>
</reference>